<evidence type="ECO:0000256" key="6">
    <source>
        <dbReference type="ARBA" id="ARBA00023136"/>
    </source>
</evidence>
<dbReference type="OrthoDB" id="9774600at2"/>
<dbReference type="Proteomes" id="UP000033566">
    <property type="component" value="Chromosome"/>
</dbReference>
<keyword evidence="8" id="KW-0328">Glycosyltransferase</keyword>
<dbReference type="PATRIC" id="fig|161896.4.peg.1028"/>
<evidence type="ECO:0000256" key="2">
    <source>
        <dbReference type="ARBA" id="ARBA00022475"/>
    </source>
</evidence>
<gene>
    <name evidence="8" type="ORF">UL81_05225</name>
</gene>
<keyword evidence="4" id="KW-0812">Transmembrane</keyword>
<organism evidence="8 9">
    <name type="scientific">Corynebacterium camporealensis</name>
    <dbReference type="NCBI Taxonomy" id="161896"/>
    <lineage>
        <taxon>Bacteria</taxon>
        <taxon>Bacillati</taxon>
        <taxon>Actinomycetota</taxon>
        <taxon>Actinomycetes</taxon>
        <taxon>Mycobacteriales</taxon>
        <taxon>Corynebacteriaceae</taxon>
        <taxon>Corynebacterium</taxon>
    </lineage>
</organism>
<dbReference type="KEGG" id="ccj:UL81_05225"/>
<keyword evidence="3 8" id="KW-0808">Transferase</keyword>
<dbReference type="HOGENOM" id="CLU_034641_3_0_11"/>
<evidence type="ECO:0000313" key="8">
    <source>
        <dbReference type="EMBL" id="AKE39017.1"/>
    </source>
</evidence>
<protein>
    <submittedName>
        <fullName evidence="8">Uncharacterized protein</fullName>
    </submittedName>
</protein>
<dbReference type="AlphaFoldDB" id="A0A0F6QVT5"/>
<evidence type="ECO:0000313" key="9">
    <source>
        <dbReference type="Proteomes" id="UP000033566"/>
    </source>
</evidence>
<evidence type="ECO:0000256" key="5">
    <source>
        <dbReference type="ARBA" id="ARBA00022989"/>
    </source>
</evidence>
<dbReference type="GO" id="GO:0016758">
    <property type="term" value="F:hexosyltransferase activity"/>
    <property type="evidence" value="ECO:0007669"/>
    <property type="project" value="InterPro"/>
</dbReference>
<accession>A0A0F6QVT5</accession>
<comment type="similarity">
    <text evidence="7">Belongs to the glycosyltransferase 87 family.</text>
</comment>
<comment type="subcellular location">
    <subcellularLocation>
        <location evidence="1">Cell membrane</location>
        <topology evidence="1">Multi-pass membrane protein</topology>
    </subcellularLocation>
</comment>
<keyword evidence="9" id="KW-1185">Reference proteome</keyword>
<keyword evidence="6" id="KW-0472">Membrane</keyword>
<dbReference type="GO" id="GO:0005886">
    <property type="term" value="C:plasma membrane"/>
    <property type="evidence" value="ECO:0007669"/>
    <property type="project" value="UniProtKB-SubCell"/>
</dbReference>
<dbReference type="STRING" id="161896.UL81_05225"/>
<dbReference type="EMBL" id="CP011311">
    <property type="protein sequence ID" value="AKE39017.1"/>
    <property type="molecule type" value="Genomic_DNA"/>
</dbReference>
<keyword evidence="2" id="KW-1003">Cell membrane</keyword>
<keyword evidence="5" id="KW-1133">Transmembrane helix</keyword>
<sequence length="432" mass="48307">MKTTQSQPLRILLTVAGLLLGLLGVISHTRITDFPVDMVVYREGVQAFLDGRSVYSEPMLAGDILLPFIYPPFGALIMVPLTAFDWMDHNMAGDIMIVLSDLLVLVCLYFVLRAIMKNQRWLLPATALVWAGTMLFEPIHLNNGFAQINIVIMALVVLDLVPRKRFLPQGVLIGLAAAIKITPLAMLLYFLLRKEIKPILIAIGSAIAATLVAAAFRWQAFVEFFSEKLLNMGRGDDIGVATEYQSNSSIKGVIQRMFTSKEAMEDYGTWINVAWIILALVTVVLGSMLILALLKRNMLIDAQLTTAVVMLLISPVSWSHHWVWLALIIPVLFYRAWTWRHHTWIAGSLLAVLTAWTAMLVTTPPKWWFGDQIDVFTLESYQKFLVSDFVWLAVITFALFALCLRFIPKPNTEGVALNDENAAAKTETATKA</sequence>
<evidence type="ECO:0000256" key="7">
    <source>
        <dbReference type="ARBA" id="ARBA00024033"/>
    </source>
</evidence>
<dbReference type="InterPro" id="IPR018584">
    <property type="entry name" value="GT87"/>
</dbReference>
<proteinExistence type="inferred from homology"/>
<name>A0A0F6QVT5_9CORY</name>
<reference evidence="8 9" key="1">
    <citation type="journal article" date="2015" name="Genome Announc.">
        <title>Complete Genome Sequence of Corynebacterium camporealensis DSM 44610, Isolated from the Milk of a Manchega Sheep with Subclinical Mastitis.</title>
        <authorList>
            <person name="Ruckert C."/>
            <person name="Albersmeier A."/>
            <person name="Winkler A."/>
            <person name="Tauch A."/>
        </authorList>
    </citation>
    <scope>NUCLEOTIDE SEQUENCE [LARGE SCALE GENOMIC DNA]</scope>
    <source>
        <strain evidence="8 9">DSM 44610</strain>
    </source>
</reference>
<dbReference type="RefSeq" id="WP_046453346.1">
    <property type="nucleotide sequence ID" value="NZ_CP011311.1"/>
</dbReference>
<evidence type="ECO:0000256" key="1">
    <source>
        <dbReference type="ARBA" id="ARBA00004651"/>
    </source>
</evidence>
<evidence type="ECO:0000256" key="3">
    <source>
        <dbReference type="ARBA" id="ARBA00022679"/>
    </source>
</evidence>
<dbReference type="Pfam" id="PF09594">
    <property type="entry name" value="GT87"/>
    <property type="match status" value="1"/>
</dbReference>
<evidence type="ECO:0000256" key="4">
    <source>
        <dbReference type="ARBA" id="ARBA00022692"/>
    </source>
</evidence>